<dbReference type="GO" id="GO:0046872">
    <property type="term" value="F:metal ion binding"/>
    <property type="evidence" value="ECO:0007669"/>
    <property type="project" value="UniProtKB-KW"/>
</dbReference>
<evidence type="ECO:0000256" key="1">
    <source>
        <dbReference type="ARBA" id="ARBA00000110"/>
    </source>
</evidence>
<proteinExistence type="predicted"/>
<comment type="catalytic activity">
    <reaction evidence="1">
        <text>an N-(acyl)-sphingosylphosphoethanolamine = an N-(acyl)-sphingosyl-1,3-cyclic phosphate + ethanolamine</text>
        <dbReference type="Rhea" id="RHEA:60648"/>
        <dbReference type="ChEBI" id="CHEBI:57603"/>
        <dbReference type="ChEBI" id="CHEBI:143891"/>
        <dbReference type="ChEBI" id="CHEBI:143892"/>
    </reaction>
</comment>
<dbReference type="GO" id="GO:0006629">
    <property type="term" value="P:lipid metabolic process"/>
    <property type="evidence" value="ECO:0007669"/>
    <property type="project" value="InterPro"/>
</dbReference>
<reference evidence="6 7" key="1">
    <citation type="journal article" date="2020" name="Cell">
        <title>Large-Scale Comparative Analyses of Tick Genomes Elucidate Their Genetic Diversity and Vector Capacities.</title>
        <authorList>
            <consortium name="Tick Genome and Microbiome Consortium (TIGMIC)"/>
            <person name="Jia N."/>
            <person name="Wang J."/>
            <person name="Shi W."/>
            <person name="Du L."/>
            <person name="Sun Y."/>
            <person name="Zhan W."/>
            <person name="Jiang J.F."/>
            <person name="Wang Q."/>
            <person name="Zhang B."/>
            <person name="Ji P."/>
            <person name="Bell-Sakyi L."/>
            <person name="Cui X.M."/>
            <person name="Yuan T.T."/>
            <person name="Jiang B.G."/>
            <person name="Yang W.F."/>
            <person name="Lam T.T."/>
            <person name="Chang Q.C."/>
            <person name="Ding S.J."/>
            <person name="Wang X.J."/>
            <person name="Zhu J.G."/>
            <person name="Ruan X.D."/>
            <person name="Zhao L."/>
            <person name="Wei J.T."/>
            <person name="Ye R.Z."/>
            <person name="Que T.C."/>
            <person name="Du C.H."/>
            <person name="Zhou Y.H."/>
            <person name="Cheng J.X."/>
            <person name="Dai P.F."/>
            <person name="Guo W.B."/>
            <person name="Han X.H."/>
            <person name="Huang E.J."/>
            <person name="Li L.F."/>
            <person name="Wei W."/>
            <person name="Gao Y.C."/>
            <person name="Liu J.Z."/>
            <person name="Shao H.Z."/>
            <person name="Wang X."/>
            <person name="Wang C.C."/>
            <person name="Yang T.C."/>
            <person name="Huo Q.B."/>
            <person name="Li W."/>
            <person name="Chen H.Y."/>
            <person name="Chen S.E."/>
            <person name="Zhou L.G."/>
            <person name="Ni X.B."/>
            <person name="Tian J.H."/>
            <person name="Sheng Y."/>
            <person name="Liu T."/>
            <person name="Pan Y.S."/>
            <person name="Xia L.Y."/>
            <person name="Li J."/>
            <person name="Zhao F."/>
            <person name="Cao W.C."/>
        </authorList>
    </citation>
    <scope>NUCLEOTIDE SEQUENCE [LARGE SCALE GENOMIC DNA]</scope>
    <source>
        <strain evidence="6">HaeL-2018</strain>
    </source>
</reference>
<organism evidence="6 7">
    <name type="scientific">Haemaphysalis longicornis</name>
    <name type="common">Bush tick</name>
    <dbReference type="NCBI Taxonomy" id="44386"/>
    <lineage>
        <taxon>Eukaryota</taxon>
        <taxon>Metazoa</taxon>
        <taxon>Ecdysozoa</taxon>
        <taxon>Arthropoda</taxon>
        <taxon>Chelicerata</taxon>
        <taxon>Arachnida</taxon>
        <taxon>Acari</taxon>
        <taxon>Parasitiformes</taxon>
        <taxon>Ixodida</taxon>
        <taxon>Ixodoidea</taxon>
        <taxon>Ixodidae</taxon>
        <taxon>Haemaphysalinae</taxon>
        <taxon>Haemaphysalis</taxon>
    </lineage>
</organism>
<evidence type="ECO:0000313" key="7">
    <source>
        <dbReference type="Proteomes" id="UP000821853"/>
    </source>
</evidence>
<protein>
    <submittedName>
        <fullName evidence="6">Uncharacterized protein</fullName>
    </submittedName>
</protein>
<keyword evidence="2" id="KW-0479">Metal-binding</keyword>
<dbReference type="OrthoDB" id="1058301at2759"/>
<evidence type="ECO:0000256" key="2">
    <source>
        <dbReference type="ARBA" id="ARBA00022723"/>
    </source>
</evidence>
<dbReference type="AlphaFoldDB" id="A0A9J6GQ15"/>
<keyword evidence="5" id="KW-0456">Lyase</keyword>
<sequence length="104" mass="11771">MVNSLDEVDSFVEKGANVLETDVRFTKNGTVTRVHHGFPCDCFRDCLRETEFTEYLEYLRSVTSTGRCTSPERRFVSNNAGVRRPHVMSTPDSRDCAGNAACFR</sequence>
<dbReference type="Gene3D" id="3.20.20.190">
    <property type="entry name" value="Phosphatidylinositol (PI) phosphodiesterase"/>
    <property type="match status" value="1"/>
</dbReference>
<accession>A0A9J6GQ15</accession>
<dbReference type="Proteomes" id="UP000821853">
    <property type="component" value="Unassembled WGS sequence"/>
</dbReference>
<name>A0A9J6GQ15_HAELO</name>
<dbReference type="InterPro" id="IPR017946">
    <property type="entry name" value="PLC-like_Pdiesterase_TIM-brl"/>
</dbReference>
<evidence type="ECO:0000256" key="4">
    <source>
        <dbReference type="ARBA" id="ARBA00023157"/>
    </source>
</evidence>
<comment type="caution">
    <text evidence="6">The sequence shown here is derived from an EMBL/GenBank/DDBJ whole genome shotgun (WGS) entry which is preliminary data.</text>
</comment>
<dbReference type="VEuPathDB" id="VectorBase:HLOH_064834"/>
<dbReference type="GO" id="GO:0016829">
    <property type="term" value="F:lyase activity"/>
    <property type="evidence" value="ECO:0007669"/>
    <property type="project" value="UniProtKB-KW"/>
</dbReference>
<dbReference type="EMBL" id="JABSTR010000008">
    <property type="protein sequence ID" value="KAH9377338.1"/>
    <property type="molecule type" value="Genomic_DNA"/>
</dbReference>
<dbReference type="GO" id="GO:0008081">
    <property type="term" value="F:phosphoric diester hydrolase activity"/>
    <property type="evidence" value="ECO:0007669"/>
    <property type="project" value="InterPro"/>
</dbReference>
<evidence type="ECO:0000256" key="5">
    <source>
        <dbReference type="ARBA" id="ARBA00023239"/>
    </source>
</evidence>
<keyword evidence="3" id="KW-0460">Magnesium</keyword>
<evidence type="ECO:0000256" key="3">
    <source>
        <dbReference type="ARBA" id="ARBA00022842"/>
    </source>
</evidence>
<keyword evidence="4" id="KW-1015">Disulfide bond</keyword>
<gene>
    <name evidence="6" type="ORF">HPB48_016702</name>
</gene>
<keyword evidence="7" id="KW-1185">Reference proteome</keyword>
<evidence type="ECO:0000313" key="6">
    <source>
        <dbReference type="EMBL" id="KAH9377338.1"/>
    </source>
</evidence>